<name>A0AAE3VXG1_9ACTN</name>
<feature type="binding site" evidence="4">
    <location>
        <position position="153"/>
    </location>
    <ligand>
        <name>Zn(2+)</name>
        <dbReference type="ChEBI" id="CHEBI:29105"/>
    </ligand>
</feature>
<feature type="active site" description="Proton acceptor" evidence="4">
    <location>
        <position position="120"/>
    </location>
</feature>
<keyword evidence="4" id="KW-0862">Zinc</keyword>
<evidence type="ECO:0000313" key="7">
    <source>
        <dbReference type="Proteomes" id="UP001240236"/>
    </source>
</evidence>
<dbReference type="PROSITE" id="PS50305">
    <property type="entry name" value="SIRTUIN"/>
    <property type="match status" value="1"/>
</dbReference>
<dbReference type="GO" id="GO:0017136">
    <property type="term" value="F:histone deacetylase activity, NAD-dependent"/>
    <property type="evidence" value="ECO:0007669"/>
    <property type="project" value="TreeGrafter"/>
</dbReference>
<dbReference type="CDD" id="cd01407">
    <property type="entry name" value="SIR2-fam"/>
    <property type="match status" value="1"/>
</dbReference>
<keyword evidence="2" id="KW-0808">Transferase</keyword>
<dbReference type="Gene3D" id="3.40.50.1220">
    <property type="entry name" value="TPP-binding domain"/>
    <property type="match status" value="1"/>
</dbReference>
<feature type="binding site" evidence="4">
    <location>
        <position position="128"/>
    </location>
    <ligand>
        <name>Zn(2+)</name>
        <dbReference type="ChEBI" id="CHEBI:29105"/>
    </ligand>
</feature>
<feature type="domain" description="Deacetylase sirtuin-type" evidence="5">
    <location>
        <begin position="1"/>
        <end position="251"/>
    </location>
</feature>
<dbReference type="PANTHER" id="PTHR11085:SF4">
    <property type="entry name" value="NAD-DEPENDENT PROTEIN DEACYLASE"/>
    <property type="match status" value="1"/>
</dbReference>
<keyword evidence="4" id="KW-0479">Metal-binding</keyword>
<evidence type="ECO:0000256" key="3">
    <source>
        <dbReference type="ARBA" id="ARBA00023027"/>
    </source>
</evidence>
<evidence type="ECO:0000256" key="4">
    <source>
        <dbReference type="PROSITE-ProRule" id="PRU00236"/>
    </source>
</evidence>
<dbReference type="SUPFAM" id="SSF52467">
    <property type="entry name" value="DHS-like NAD/FAD-binding domain"/>
    <property type="match status" value="1"/>
</dbReference>
<accession>A0AAE3VXG1</accession>
<dbReference type="Gene3D" id="3.30.1600.10">
    <property type="entry name" value="SIR2/SIRT2 'Small Domain"/>
    <property type="match status" value="1"/>
</dbReference>
<organism evidence="6 7">
    <name type="scientific">Catenuloplanes indicus</name>
    <dbReference type="NCBI Taxonomy" id="137267"/>
    <lineage>
        <taxon>Bacteria</taxon>
        <taxon>Bacillati</taxon>
        <taxon>Actinomycetota</taxon>
        <taxon>Actinomycetes</taxon>
        <taxon>Micromonosporales</taxon>
        <taxon>Micromonosporaceae</taxon>
        <taxon>Catenuloplanes</taxon>
    </lineage>
</organism>
<dbReference type="EMBL" id="JAUSUZ010000001">
    <property type="protein sequence ID" value="MDQ0365514.1"/>
    <property type="molecule type" value="Genomic_DNA"/>
</dbReference>
<dbReference type="GO" id="GO:0046872">
    <property type="term" value="F:metal ion binding"/>
    <property type="evidence" value="ECO:0007669"/>
    <property type="project" value="UniProtKB-KW"/>
</dbReference>
<comment type="caution">
    <text evidence="6">The sequence shown here is derived from an EMBL/GenBank/DDBJ whole genome shotgun (WGS) entry which is preliminary data.</text>
</comment>
<proteinExistence type="predicted"/>
<dbReference type="Proteomes" id="UP001240236">
    <property type="component" value="Unassembled WGS sequence"/>
</dbReference>
<protein>
    <recommendedName>
        <fullName evidence="1">protein acetyllysine N-acetyltransferase</fullName>
        <ecNumber evidence="1">2.3.1.286</ecNumber>
    </recommendedName>
</protein>
<dbReference type="GO" id="GO:0070403">
    <property type="term" value="F:NAD+ binding"/>
    <property type="evidence" value="ECO:0007669"/>
    <property type="project" value="InterPro"/>
</dbReference>
<dbReference type="InterPro" id="IPR026590">
    <property type="entry name" value="Ssirtuin_cat_dom"/>
</dbReference>
<feature type="binding site" evidence="4">
    <location>
        <position position="131"/>
    </location>
    <ligand>
        <name>Zn(2+)</name>
        <dbReference type="ChEBI" id="CHEBI:29105"/>
    </ligand>
</feature>
<dbReference type="InterPro" id="IPR026591">
    <property type="entry name" value="Sirtuin_cat_small_dom_sf"/>
</dbReference>
<evidence type="ECO:0000256" key="2">
    <source>
        <dbReference type="ARBA" id="ARBA00022679"/>
    </source>
</evidence>
<keyword evidence="7" id="KW-1185">Reference proteome</keyword>
<dbReference type="InterPro" id="IPR003000">
    <property type="entry name" value="Sirtuin"/>
</dbReference>
<dbReference type="Pfam" id="PF02146">
    <property type="entry name" value="SIR2"/>
    <property type="match status" value="1"/>
</dbReference>
<feature type="binding site" evidence="4">
    <location>
        <position position="156"/>
    </location>
    <ligand>
        <name>Zn(2+)</name>
        <dbReference type="ChEBI" id="CHEBI:29105"/>
    </ligand>
</feature>
<evidence type="ECO:0000256" key="1">
    <source>
        <dbReference type="ARBA" id="ARBA00012928"/>
    </source>
</evidence>
<dbReference type="InterPro" id="IPR029035">
    <property type="entry name" value="DHS-like_NAD/FAD-binding_dom"/>
</dbReference>
<dbReference type="AlphaFoldDB" id="A0AAE3VXG1"/>
<dbReference type="GO" id="GO:0016787">
    <property type="term" value="F:hydrolase activity"/>
    <property type="evidence" value="ECO:0007669"/>
    <property type="project" value="UniProtKB-KW"/>
</dbReference>
<evidence type="ECO:0000313" key="6">
    <source>
        <dbReference type="EMBL" id="MDQ0365514.1"/>
    </source>
</evidence>
<evidence type="ECO:0000259" key="5">
    <source>
        <dbReference type="PROSITE" id="PS50305"/>
    </source>
</evidence>
<reference evidence="6 7" key="1">
    <citation type="submission" date="2023-07" db="EMBL/GenBank/DDBJ databases">
        <title>Sequencing the genomes of 1000 actinobacteria strains.</title>
        <authorList>
            <person name="Klenk H.-P."/>
        </authorList>
    </citation>
    <scope>NUCLEOTIDE SEQUENCE [LARGE SCALE GENOMIC DNA]</scope>
    <source>
        <strain evidence="6 7">DSM 44709</strain>
    </source>
</reference>
<sequence length="255" mass="27020">MNASTPVWAQHVSRVAVLSGAGVSTASGIPDYRGPDGVWTRDPSAAEAFTYRRFMADAQVRARFWRTYVDHAAWGAEPNPAHRAIASLDRPGLALRVLTQNIDGLQQRAGLAERKVLELHGTMHRTDCTGCRRGLPTTEVRVRVAAGETDPRCTACGGILKLGTVLFGEELNARLLGDAAAIVSASQLVIAAGSSLIVNPVASLCALAVDRGAQLVIINRDPTPYDAIAAEVIREDLVTALPRVAALLTTAPARA</sequence>
<dbReference type="RefSeq" id="WP_307238139.1">
    <property type="nucleotide sequence ID" value="NZ_JAUSUZ010000001.1"/>
</dbReference>
<dbReference type="InterPro" id="IPR050134">
    <property type="entry name" value="NAD-dep_sirtuin_deacylases"/>
</dbReference>
<gene>
    <name evidence="6" type="ORF">J2S42_002183</name>
</gene>
<keyword evidence="3" id="KW-0520">NAD</keyword>
<dbReference type="PANTHER" id="PTHR11085">
    <property type="entry name" value="NAD-DEPENDENT PROTEIN DEACYLASE SIRTUIN-5, MITOCHONDRIAL-RELATED"/>
    <property type="match status" value="1"/>
</dbReference>
<dbReference type="EC" id="2.3.1.286" evidence="1"/>
<keyword evidence="6" id="KW-0378">Hydrolase</keyword>